<dbReference type="PANTHER" id="PTHR37850">
    <property type="entry name" value="STRU PROTEIN"/>
    <property type="match status" value="1"/>
</dbReference>
<dbReference type="InterPro" id="IPR005106">
    <property type="entry name" value="Asp/hSer_DH_NAD-bd"/>
</dbReference>
<protein>
    <submittedName>
        <fullName evidence="2">Flagellar biosynthesis protein FlgA</fullName>
    </submittedName>
</protein>
<proteinExistence type="predicted"/>
<dbReference type="Gene3D" id="3.40.50.720">
    <property type="entry name" value="NAD(P)-binding Rossmann-like Domain"/>
    <property type="match status" value="1"/>
</dbReference>
<organism evidence="2">
    <name type="scientific">Acidicaldus sp</name>
    <dbReference type="NCBI Taxonomy" id="1872105"/>
    <lineage>
        <taxon>Bacteria</taxon>
        <taxon>Pseudomonadati</taxon>
        <taxon>Pseudomonadota</taxon>
        <taxon>Alphaproteobacteria</taxon>
        <taxon>Acetobacterales</taxon>
        <taxon>Acetobacteraceae</taxon>
        <taxon>Acidicaldus</taxon>
    </lineage>
</organism>
<dbReference type="AlphaFoldDB" id="A0A8J4H9X3"/>
<gene>
    <name evidence="2" type="ORF">ENY07_06840</name>
</gene>
<keyword evidence="2" id="KW-0969">Cilium</keyword>
<dbReference type="InterPro" id="IPR013974">
    <property type="entry name" value="SAF"/>
</dbReference>
<feature type="domain" description="SAF" evidence="1">
    <location>
        <begin position="361"/>
        <end position="426"/>
    </location>
</feature>
<dbReference type="EMBL" id="DTQM01000130">
    <property type="protein sequence ID" value="HGC42921.1"/>
    <property type="molecule type" value="Genomic_DNA"/>
</dbReference>
<dbReference type="SMART" id="SM00858">
    <property type="entry name" value="SAF"/>
    <property type="match status" value="1"/>
</dbReference>
<evidence type="ECO:0000259" key="1">
    <source>
        <dbReference type="SMART" id="SM00858"/>
    </source>
</evidence>
<evidence type="ECO:0000313" key="2">
    <source>
        <dbReference type="EMBL" id="HGC42921.1"/>
    </source>
</evidence>
<dbReference type="InterPro" id="IPR036291">
    <property type="entry name" value="NAD(P)-bd_dom_sf"/>
</dbReference>
<comment type="caution">
    <text evidence="2">The sequence shown here is derived from an EMBL/GenBank/DDBJ whole genome shotgun (WGS) entry which is preliminary data.</text>
</comment>
<keyword evidence="2" id="KW-0966">Cell projection</keyword>
<dbReference type="InterPro" id="IPR048423">
    <property type="entry name" value="DRL_cat"/>
</dbReference>
<keyword evidence="2" id="KW-0282">Flagellum</keyword>
<dbReference type="SUPFAM" id="SSF51735">
    <property type="entry name" value="NAD(P)-binding Rossmann-fold domains"/>
    <property type="match status" value="1"/>
</dbReference>
<dbReference type="CDD" id="cd11616">
    <property type="entry name" value="SAF_DH_OX_like"/>
    <property type="match status" value="1"/>
</dbReference>
<dbReference type="GO" id="GO:0016491">
    <property type="term" value="F:oxidoreductase activity"/>
    <property type="evidence" value="ECO:0007669"/>
    <property type="project" value="InterPro"/>
</dbReference>
<name>A0A8J4H9X3_9PROT</name>
<dbReference type="PANTHER" id="PTHR37850:SF3">
    <property type="entry name" value="BLR7815 PROTEIN"/>
    <property type="match status" value="1"/>
</dbReference>
<sequence length="454" mass="48527">MNLASKLQARDEAGNPVRVGLIGAGKFGAMFLAQARLTPGLHIVAIADLAPARARQALERTGWPAERYAAASFAEARQHGSTRITEDAEAMIRTAGLDVVIEATGHPPAAIRHCLAAIDCGVHVIMVSVEADVVAGPLLARRAREAGVIYSLAYGDQPAIICEQVDWARAAGFTVVSAGKGTRYLPRFHQSTPDTVWQNFGITPEMAARVGNNTKMFNSFIDGSKSAIEMTAVCNATGLTPQPNGLGFPPASCYELAEICKPRAAGGSLSHEGTTEVVSSLHRDGRPVEHHLQIGTYVVVKAETEFVRHCIEEYRFFPDQSSRYSAMFRPAHLIGLELGISVAAIALRGEPTGVPVGFQSDVVATAKRDLKAGEILDGEGGYCVWGRQVPAAESLHQGGLPLGLAHGIALRRAKKAGELLSWSDVVIDEADAAYRIRREMEAAFRAPNVEPARP</sequence>
<reference evidence="2" key="1">
    <citation type="journal article" date="2020" name="mSystems">
        <title>Genome- and Community-Level Interaction Insights into Carbon Utilization and Element Cycling Functions of Hydrothermarchaeota in Hydrothermal Sediment.</title>
        <authorList>
            <person name="Zhou Z."/>
            <person name="Liu Y."/>
            <person name="Xu W."/>
            <person name="Pan J."/>
            <person name="Luo Z.H."/>
            <person name="Li M."/>
        </authorList>
    </citation>
    <scope>NUCLEOTIDE SEQUENCE</scope>
    <source>
        <strain evidence="2">SpSt-997</strain>
    </source>
</reference>
<dbReference type="Pfam" id="PF03447">
    <property type="entry name" value="NAD_binding_3"/>
    <property type="match status" value="1"/>
</dbReference>
<dbReference type="Pfam" id="PF21135">
    <property type="entry name" value="DRL_cat"/>
    <property type="match status" value="1"/>
</dbReference>
<dbReference type="GO" id="GO:0050661">
    <property type="term" value="F:NADP binding"/>
    <property type="evidence" value="ECO:0007669"/>
    <property type="project" value="InterPro"/>
</dbReference>
<accession>A0A8J4H9X3</accession>
<dbReference type="Pfam" id="PF08666">
    <property type="entry name" value="SAF"/>
    <property type="match status" value="1"/>
</dbReference>